<protein>
    <recommendedName>
        <fullName evidence="1">DUF2726 domain-containing protein</fullName>
    </recommendedName>
</protein>
<organism evidence="2">
    <name type="scientific">marine metagenome</name>
    <dbReference type="NCBI Taxonomy" id="408172"/>
    <lineage>
        <taxon>unclassified sequences</taxon>
        <taxon>metagenomes</taxon>
        <taxon>ecological metagenomes</taxon>
    </lineage>
</organism>
<gene>
    <name evidence="2" type="ORF">METZ01_LOCUS491697</name>
</gene>
<reference evidence="2" key="1">
    <citation type="submission" date="2018-05" db="EMBL/GenBank/DDBJ databases">
        <authorList>
            <person name="Lanie J.A."/>
            <person name="Ng W.-L."/>
            <person name="Kazmierczak K.M."/>
            <person name="Andrzejewski T.M."/>
            <person name="Davidsen T.M."/>
            <person name="Wayne K.J."/>
            <person name="Tettelin H."/>
            <person name="Glass J.I."/>
            <person name="Rusch D."/>
            <person name="Podicherti R."/>
            <person name="Tsui H.-C.T."/>
            <person name="Winkler M.E."/>
        </authorList>
    </citation>
    <scope>NUCLEOTIDE SEQUENCE</scope>
</reference>
<sequence>MLPFILLGILLVFIIVAKLLLAFKEKGNAVYESRVKLMSKAEIAFFNALKGALPLEHYHIHSKTRMADIVDVKKGMDRKQWRSAFNKIEAKHVDFVLSNPIDSTIHTVVELD</sequence>
<feature type="non-terminal residue" evidence="2">
    <location>
        <position position="112"/>
    </location>
</feature>
<dbReference type="InterPro" id="IPR024402">
    <property type="entry name" value="DUF2726"/>
</dbReference>
<proteinExistence type="predicted"/>
<dbReference type="EMBL" id="UINC01213869">
    <property type="protein sequence ID" value="SVE38843.1"/>
    <property type="molecule type" value="Genomic_DNA"/>
</dbReference>
<evidence type="ECO:0000259" key="1">
    <source>
        <dbReference type="Pfam" id="PF10881"/>
    </source>
</evidence>
<feature type="domain" description="DUF2726" evidence="1">
    <location>
        <begin position="35"/>
        <end position="112"/>
    </location>
</feature>
<dbReference type="AlphaFoldDB" id="A0A383D3K8"/>
<dbReference type="Pfam" id="PF10881">
    <property type="entry name" value="DUF2726"/>
    <property type="match status" value="1"/>
</dbReference>
<evidence type="ECO:0000313" key="2">
    <source>
        <dbReference type="EMBL" id="SVE38843.1"/>
    </source>
</evidence>
<name>A0A383D3K8_9ZZZZ</name>
<accession>A0A383D3K8</accession>